<protein>
    <submittedName>
        <fullName evidence="2">Uncharacterized protein</fullName>
    </submittedName>
</protein>
<organism evidence="2 3">
    <name type="scientific">Candidula unifasciata</name>
    <dbReference type="NCBI Taxonomy" id="100452"/>
    <lineage>
        <taxon>Eukaryota</taxon>
        <taxon>Metazoa</taxon>
        <taxon>Spiralia</taxon>
        <taxon>Lophotrochozoa</taxon>
        <taxon>Mollusca</taxon>
        <taxon>Gastropoda</taxon>
        <taxon>Heterobranchia</taxon>
        <taxon>Euthyneura</taxon>
        <taxon>Panpulmonata</taxon>
        <taxon>Eupulmonata</taxon>
        <taxon>Stylommatophora</taxon>
        <taxon>Helicina</taxon>
        <taxon>Helicoidea</taxon>
        <taxon>Geomitridae</taxon>
        <taxon>Candidula</taxon>
    </lineage>
</organism>
<feature type="region of interest" description="Disordered" evidence="1">
    <location>
        <begin position="1"/>
        <end position="24"/>
    </location>
</feature>
<feature type="non-terminal residue" evidence="2">
    <location>
        <position position="99"/>
    </location>
</feature>
<evidence type="ECO:0000256" key="1">
    <source>
        <dbReference type="SAM" id="MobiDB-lite"/>
    </source>
</evidence>
<proteinExistence type="predicted"/>
<evidence type="ECO:0000313" key="3">
    <source>
        <dbReference type="Proteomes" id="UP000678393"/>
    </source>
</evidence>
<evidence type="ECO:0000313" key="2">
    <source>
        <dbReference type="EMBL" id="CAG5128395.1"/>
    </source>
</evidence>
<accession>A0A8S3ZKZ6</accession>
<gene>
    <name evidence="2" type="ORF">CUNI_LOCUS13953</name>
</gene>
<comment type="caution">
    <text evidence="2">The sequence shown here is derived from an EMBL/GenBank/DDBJ whole genome shotgun (WGS) entry which is preliminary data.</text>
</comment>
<reference evidence="2" key="1">
    <citation type="submission" date="2021-04" db="EMBL/GenBank/DDBJ databases">
        <authorList>
            <consortium name="Molecular Ecology Group"/>
        </authorList>
    </citation>
    <scope>NUCLEOTIDE SEQUENCE</scope>
</reference>
<dbReference type="Proteomes" id="UP000678393">
    <property type="component" value="Unassembled WGS sequence"/>
</dbReference>
<sequence length="99" mass="11454">MPPWNRQLGPLGQAQKQGDALKKKTDQVIKEATKLVNNKKLDDRDSRLDKMYILCLETKQLVQNHYDHIGGLKEADELSKSKDYDQKKTTELNRMSVIK</sequence>
<dbReference type="EMBL" id="CAJHNH020003046">
    <property type="protein sequence ID" value="CAG5128395.1"/>
    <property type="molecule type" value="Genomic_DNA"/>
</dbReference>
<keyword evidence="3" id="KW-1185">Reference proteome</keyword>
<dbReference type="AlphaFoldDB" id="A0A8S3ZKZ6"/>
<name>A0A8S3ZKZ6_9EUPU</name>